<dbReference type="Pfam" id="PF11845">
    <property type="entry name" value="Tll0287-like"/>
    <property type="match status" value="1"/>
</dbReference>
<reference evidence="4" key="1">
    <citation type="submission" date="2016-11" db="EMBL/GenBank/DDBJ databases">
        <authorList>
            <person name="Varghese N."/>
            <person name="Submissions S."/>
        </authorList>
    </citation>
    <scope>NUCLEOTIDE SEQUENCE [LARGE SCALE GENOMIC DNA]</scope>
    <source>
        <strain evidence="4">CGMCC 1.8995</strain>
    </source>
</reference>
<sequence>MTNKTTKLWVFAATLGVSNIMSMAFADTLNEAEFVSQAKSKSMALGGELKQALQAAIKQGGLTEGITVCKDLAPELAAKYSVDGWQVGRTSLKVRNPENAPDAWETDALKAMEKALDSGMPPAQLVHAQTGSAYAEWRYMQPIVTQAVCLNCHGVSLTPAVKQALQAQYPQDQATGFDAGQLRGAFTVRFERN</sequence>
<evidence type="ECO:0000256" key="1">
    <source>
        <dbReference type="SAM" id="SignalP"/>
    </source>
</evidence>
<name>A0A1M5NIM0_9ALTE</name>
<feature type="domain" description="Tll0287-like" evidence="2">
    <location>
        <begin position="57"/>
        <end position="189"/>
    </location>
</feature>
<dbReference type="Proteomes" id="UP000184520">
    <property type="component" value="Unassembled WGS sequence"/>
</dbReference>
<keyword evidence="4" id="KW-1185">Reference proteome</keyword>
<accession>A0A1M5NIM0</accession>
<gene>
    <name evidence="3" type="ORF">SAMN05216361_3250</name>
</gene>
<keyword evidence="1" id="KW-0732">Signal</keyword>
<dbReference type="STRING" id="634436.SAMN05216361_3250"/>
<dbReference type="RefSeq" id="WP_073324213.1">
    <property type="nucleotide sequence ID" value="NZ_FQWD01000005.1"/>
</dbReference>
<proteinExistence type="predicted"/>
<organism evidence="3 4">
    <name type="scientific">Marisediminitalea aggregata</name>
    <dbReference type="NCBI Taxonomy" id="634436"/>
    <lineage>
        <taxon>Bacteria</taxon>
        <taxon>Pseudomonadati</taxon>
        <taxon>Pseudomonadota</taxon>
        <taxon>Gammaproteobacteria</taxon>
        <taxon>Alteromonadales</taxon>
        <taxon>Alteromonadaceae</taxon>
        <taxon>Marisediminitalea</taxon>
    </lineage>
</organism>
<evidence type="ECO:0000313" key="3">
    <source>
        <dbReference type="EMBL" id="SHG89368.1"/>
    </source>
</evidence>
<dbReference type="InterPro" id="IPR021796">
    <property type="entry name" value="Tll0287-like_dom"/>
</dbReference>
<dbReference type="EMBL" id="FQWD01000005">
    <property type="protein sequence ID" value="SHG89368.1"/>
    <property type="molecule type" value="Genomic_DNA"/>
</dbReference>
<feature type="chain" id="PRO_5012590064" description="Tll0287-like domain-containing protein" evidence="1">
    <location>
        <begin position="27"/>
        <end position="193"/>
    </location>
</feature>
<evidence type="ECO:0000313" key="4">
    <source>
        <dbReference type="Proteomes" id="UP000184520"/>
    </source>
</evidence>
<evidence type="ECO:0000259" key="2">
    <source>
        <dbReference type="Pfam" id="PF11845"/>
    </source>
</evidence>
<feature type="signal peptide" evidence="1">
    <location>
        <begin position="1"/>
        <end position="26"/>
    </location>
</feature>
<protein>
    <recommendedName>
        <fullName evidence="2">Tll0287-like domain-containing protein</fullName>
    </recommendedName>
</protein>
<dbReference type="AlphaFoldDB" id="A0A1M5NIM0"/>